<keyword evidence="3" id="KW-1185">Reference proteome</keyword>
<name>A0A2Z7BVP5_9LAMI</name>
<feature type="compositionally biased region" description="Polar residues" evidence="1">
    <location>
        <begin position="77"/>
        <end position="87"/>
    </location>
</feature>
<protein>
    <submittedName>
        <fullName evidence="2">Uncharacterized protein</fullName>
    </submittedName>
</protein>
<organism evidence="2 3">
    <name type="scientific">Dorcoceras hygrometricum</name>
    <dbReference type="NCBI Taxonomy" id="472368"/>
    <lineage>
        <taxon>Eukaryota</taxon>
        <taxon>Viridiplantae</taxon>
        <taxon>Streptophyta</taxon>
        <taxon>Embryophyta</taxon>
        <taxon>Tracheophyta</taxon>
        <taxon>Spermatophyta</taxon>
        <taxon>Magnoliopsida</taxon>
        <taxon>eudicotyledons</taxon>
        <taxon>Gunneridae</taxon>
        <taxon>Pentapetalae</taxon>
        <taxon>asterids</taxon>
        <taxon>lamiids</taxon>
        <taxon>Lamiales</taxon>
        <taxon>Gesneriaceae</taxon>
        <taxon>Didymocarpoideae</taxon>
        <taxon>Trichosporeae</taxon>
        <taxon>Loxocarpinae</taxon>
        <taxon>Dorcoceras</taxon>
    </lineage>
</organism>
<reference evidence="2 3" key="1">
    <citation type="journal article" date="2015" name="Proc. Natl. Acad. Sci. U.S.A.">
        <title>The resurrection genome of Boea hygrometrica: A blueprint for survival of dehydration.</title>
        <authorList>
            <person name="Xiao L."/>
            <person name="Yang G."/>
            <person name="Zhang L."/>
            <person name="Yang X."/>
            <person name="Zhao S."/>
            <person name="Ji Z."/>
            <person name="Zhou Q."/>
            <person name="Hu M."/>
            <person name="Wang Y."/>
            <person name="Chen M."/>
            <person name="Xu Y."/>
            <person name="Jin H."/>
            <person name="Xiao X."/>
            <person name="Hu G."/>
            <person name="Bao F."/>
            <person name="Hu Y."/>
            <person name="Wan P."/>
            <person name="Li L."/>
            <person name="Deng X."/>
            <person name="Kuang T."/>
            <person name="Xiang C."/>
            <person name="Zhu J.K."/>
            <person name="Oliver M.J."/>
            <person name="He Y."/>
        </authorList>
    </citation>
    <scope>NUCLEOTIDE SEQUENCE [LARGE SCALE GENOMIC DNA]</scope>
    <source>
        <strain evidence="3">cv. XS01</strain>
    </source>
</reference>
<dbReference type="AlphaFoldDB" id="A0A2Z7BVP5"/>
<evidence type="ECO:0000313" key="2">
    <source>
        <dbReference type="EMBL" id="KZV36300.1"/>
    </source>
</evidence>
<feature type="region of interest" description="Disordered" evidence="1">
    <location>
        <begin position="157"/>
        <end position="182"/>
    </location>
</feature>
<proteinExistence type="predicted"/>
<evidence type="ECO:0000256" key="1">
    <source>
        <dbReference type="SAM" id="MobiDB-lite"/>
    </source>
</evidence>
<gene>
    <name evidence="2" type="ORF">F511_22415</name>
</gene>
<accession>A0A2Z7BVP5</accession>
<evidence type="ECO:0000313" key="3">
    <source>
        <dbReference type="Proteomes" id="UP000250235"/>
    </source>
</evidence>
<dbReference type="EMBL" id="KV003911">
    <property type="protein sequence ID" value="KZV36300.1"/>
    <property type="molecule type" value="Genomic_DNA"/>
</dbReference>
<dbReference type="Proteomes" id="UP000250235">
    <property type="component" value="Unassembled WGS sequence"/>
</dbReference>
<feature type="region of interest" description="Disordered" evidence="1">
    <location>
        <begin position="1"/>
        <end position="87"/>
    </location>
</feature>
<feature type="compositionally biased region" description="Low complexity" evidence="1">
    <location>
        <begin position="173"/>
        <end position="182"/>
    </location>
</feature>
<sequence length="204" mass="22683">MPPRRRDRGRGQFQEESEGQNEEMQRSVPRRGRDRQHTAAPPQDRGGSSRGRSFPAPQQRLGEPQFRPFQQPGPSRFGQSSHPQFSGPQFAQVNAMTREQAKGTPGGGIIADPPNTIKHGASPGSIHIISKLGLRDAGIDQLNFHSVQLGYLKLLQMGNTDPNNKSRKRNTRSSLSTKSYQSSKHATSYNQCYECMRAIKKSDS</sequence>